<comment type="similarity">
    <text evidence="1 8">Belongs to the beta-class carbonic anhydrase family.</text>
</comment>
<evidence type="ECO:0000256" key="7">
    <source>
        <dbReference type="PIRSR" id="PIRSR601765-1"/>
    </source>
</evidence>
<name>A0A164WXB1_9AGAM</name>
<feature type="binding site" evidence="7">
    <location>
        <position position="58"/>
    </location>
    <ligand>
        <name>Zn(2+)</name>
        <dbReference type="ChEBI" id="CHEBI:29105"/>
    </ligand>
</feature>
<evidence type="ECO:0000256" key="8">
    <source>
        <dbReference type="RuleBase" id="RU003956"/>
    </source>
</evidence>
<dbReference type="GO" id="GO:0071244">
    <property type="term" value="P:cellular response to carbon dioxide"/>
    <property type="evidence" value="ECO:0007669"/>
    <property type="project" value="TreeGrafter"/>
</dbReference>
<dbReference type="PANTHER" id="PTHR11002">
    <property type="entry name" value="CARBONIC ANHYDRASE"/>
    <property type="match status" value="1"/>
</dbReference>
<evidence type="ECO:0000256" key="6">
    <source>
        <dbReference type="ARBA" id="ARBA00048348"/>
    </source>
</evidence>
<dbReference type="SMART" id="SM00947">
    <property type="entry name" value="Pro_CA"/>
    <property type="match status" value="1"/>
</dbReference>
<evidence type="ECO:0000256" key="5">
    <source>
        <dbReference type="ARBA" id="ARBA00023239"/>
    </source>
</evidence>
<reference evidence="9 10" key="1">
    <citation type="journal article" date="2016" name="Mol. Biol. Evol.">
        <title>Comparative Genomics of Early-Diverging Mushroom-Forming Fungi Provides Insights into the Origins of Lignocellulose Decay Capabilities.</title>
        <authorList>
            <person name="Nagy L.G."/>
            <person name="Riley R."/>
            <person name="Tritt A."/>
            <person name="Adam C."/>
            <person name="Daum C."/>
            <person name="Floudas D."/>
            <person name="Sun H."/>
            <person name="Yadav J.S."/>
            <person name="Pangilinan J."/>
            <person name="Larsson K.H."/>
            <person name="Matsuura K."/>
            <person name="Barry K."/>
            <person name="Labutti K."/>
            <person name="Kuo R."/>
            <person name="Ohm R.A."/>
            <person name="Bhattacharya S.S."/>
            <person name="Shirouzu T."/>
            <person name="Yoshinaga Y."/>
            <person name="Martin F.M."/>
            <person name="Grigoriev I.V."/>
            <person name="Hibbett D.S."/>
        </authorList>
    </citation>
    <scope>NUCLEOTIDE SEQUENCE [LARGE SCALE GENOMIC DNA]</scope>
    <source>
        <strain evidence="9 10">HHB9708</strain>
    </source>
</reference>
<dbReference type="GO" id="GO:0004089">
    <property type="term" value="F:carbonate dehydratase activity"/>
    <property type="evidence" value="ECO:0007669"/>
    <property type="project" value="UniProtKB-UniRule"/>
</dbReference>
<dbReference type="GO" id="GO:0034599">
    <property type="term" value="P:cellular response to oxidative stress"/>
    <property type="evidence" value="ECO:0007669"/>
    <property type="project" value="TreeGrafter"/>
</dbReference>
<keyword evidence="4 7" id="KW-0862">Zinc</keyword>
<dbReference type="InterPro" id="IPR036874">
    <property type="entry name" value="Carbonic_anhydrase_sf"/>
</dbReference>
<keyword evidence="10" id="KW-1185">Reference proteome</keyword>
<dbReference type="AlphaFoldDB" id="A0A164WXB1"/>
<dbReference type="STRING" id="1314777.A0A164WXB1"/>
<feature type="binding site" evidence="7">
    <location>
        <position position="114"/>
    </location>
    <ligand>
        <name>Zn(2+)</name>
        <dbReference type="ChEBI" id="CHEBI:29105"/>
    </ligand>
</feature>
<evidence type="ECO:0000313" key="9">
    <source>
        <dbReference type="EMBL" id="KZS95449.1"/>
    </source>
</evidence>
<keyword evidence="3 7" id="KW-0479">Metal-binding</keyword>
<comment type="cofactor">
    <cofactor evidence="7">
        <name>Zn(2+)</name>
        <dbReference type="ChEBI" id="CHEBI:29105"/>
    </cofactor>
    <text evidence="7">Binds 1 zinc ion per subunit.</text>
</comment>
<evidence type="ECO:0000313" key="10">
    <source>
        <dbReference type="Proteomes" id="UP000076722"/>
    </source>
</evidence>
<dbReference type="Pfam" id="PF00484">
    <property type="entry name" value="Pro_CA"/>
    <property type="match status" value="1"/>
</dbReference>
<evidence type="ECO:0000256" key="1">
    <source>
        <dbReference type="ARBA" id="ARBA00006217"/>
    </source>
</evidence>
<comment type="function">
    <text evidence="8">Reversible hydration of carbon dioxide.</text>
</comment>
<dbReference type="GO" id="GO:0008270">
    <property type="term" value="F:zinc ion binding"/>
    <property type="evidence" value="ECO:0007669"/>
    <property type="project" value="UniProtKB-UniRule"/>
</dbReference>
<dbReference type="PANTHER" id="PTHR11002:SF76">
    <property type="entry name" value="CARBONIC ANHYDRASE"/>
    <property type="match status" value="1"/>
</dbReference>
<evidence type="ECO:0000256" key="2">
    <source>
        <dbReference type="ARBA" id="ARBA00012925"/>
    </source>
</evidence>
<dbReference type="OrthoDB" id="10248475at2759"/>
<gene>
    <name evidence="9" type="ORF">SISNIDRAFT_494367</name>
</gene>
<evidence type="ECO:0000256" key="3">
    <source>
        <dbReference type="ARBA" id="ARBA00022723"/>
    </source>
</evidence>
<dbReference type="SUPFAM" id="SSF53056">
    <property type="entry name" value="beta-carbonic anhydrase, cab"/>
    <property type="match status" value="1"/>
</dbReference>
<feature type="binding site" evidence="7">
    <location>
        <position position="56"/>
    </location>
    <ligand>
        <name>Zn(2+)</name>
        <dbReference type="ChEBI" id="CHEBI:29105"/>
    </ligand>
</feature>
<dbReference type="Gene3D" id="3.40.1050.10">
    <property type="entry name" value="Carbonic anhydrase"/>
    <property type="match status" value="1"/>
</dbReference>
<feature type="binding site" evidence="7">
    <location>
        <position position="111"/>
    </location>
    <ligand>
        <name>Zn(2+)</name>
        <dbReference type="ChEBI" id="CHEBI:29105"/>
    </ligand>
</feature>
<comment type="catalytic activity">
    <reaction evidence="6 8">
        <text>hydrogencarbonate + H(+) = CO2 + H2O</text>
        <dbReference type="Rhea" id="RHEA:10748"/>
        <dbReference type="ChEBI" id="CHEBI:15377"/>
        <dbReference type="ChEBI" id="CHEBI:15378"/>
        <dbReference type="ChEBI" id="CHEBI:16526"/>
        <dbReference type="ChEBI" id="CHEBI:17544"/>
        <dbReference type="EC" id="4.2.1.1"/>
    </reaction>
</comment>
<dbReference type="InterPro" id="IPR001765">
    <property type="entry name" value="Carbonic_anhydrase"/>
</dbReference>
<sequence>MTQLPVDAAPLPIPDALVNLLERNGRWSSDIKAIGPDFFHNSANRTQEPKVLWIGCSDSRIPEGVVCDVLPGVLFTTRNIANQFKLNDDSANSVLTYAVHLKIEHVVLVGHTKCGGVEAALKYVRGIPQDPLPPSLLRWLQPLITLARRYKAQPPNFDDAVELLVHDNIIAQYNNLLASQALHNQGVQISGPITIHGWLYDLAEGRLSQVISSYVGLEGVQD</sequence>
<dbReference type="Proteomes" id="UP000076722">
    <property type="component" value="Unassembled WGS sequence"/>
</dbReference>
<organism evidence="9 10">
    <name type="scientific">Sistotremastrum niveocremeum HHB9708</name>
    <dbReference type="NCBI Taxonomy" id="1314777"/>
    <lineage>
        <taxon>Eukaryota</taxon>
        <taxon>Fungi</taxon>
        <taxon>Dikarya</taxon>
        <taxon>Basidiomycota</taxon>
        <taxon>Agaricomycotina</taxon>
        <taxon>Agaricomycetes</taxon>
        <taxon>Sistotremastrales</taxon>
        <taxon>Sistotremastraceae</taxon>
        <taxon>Sertulicium</taxon>
        <taxon>Sertulicium niveocremeum</taxon>
    </lineage>
</organism>
<proteinExistence type="inferred from homology"/>
<keyword evidence="5 8" id="KW-0456">Lyase</keyword>
<accession>A0A164WXB1</accession>
<evidence type="ECO:0000256" key="4">
    <source>
        <dbReference type="ARBA" id="ARBA00022833"/>
    </source>
</evidence>
<protein>
    <recommendedName>
        <fullName evidence="2 8">Carbonic anhydrase</fullName>
        <ecNumber evidence="2 8">4.2.1.1</ecNumber>
    </recommendedName>
    <alternativeName>
        <fullName evidence="8">Carbonate dehydratase</fullName>
    </alternativeName>
</protein>
<dbReference type="EMBL" id="KV419401">
    <property type="protein sequence ID" value="KZS95449.1"/>
    <property type="molecule type" value="Genomic_DNA"/>
</dbReference>
<dbReference type="EC" id="4.2.1.1" evidence="2 8"/>